<dbReference type="RefSeq" id="XP_067550630.1">
    <property type="nucleotide sequence ID" value="XM_067694988.1"/>
</dbReference>
<feature type="compositionally biased region" description="Polar residues" evidence="1">
    <location>
        <begin position="479"/>
        <end position="489"/>
    </location>
</feature>
<reference evidence="2 3" key="1">
    <citation type="submission" date="2020-12" db="EMBL/GenBank/DDBJ databases">
        <title>Effect of drift, selection, and recombination on the evolution of hybrid genomes in Candida yeast pathogens.</title>
        <authorList>
            <person name="Mixao V."/>
            <person name="Ksiezopolska E."/>
            <person name="Saus E."/>
            <person name="Boekhout T."/>
            <person name="Gacser A."/>
            <person name="Gabaldon T."/>
        </authorList>
    </citation>
    <scope>NUCLEOTIDE SEQUENCE [LARGE SCALE GENOMIC DNA]</scope>
    <source>
        <strain evidence="2 3">BP57</strain>
    </source>
</reference>
<feature type="compositionally biased region" description="Polar residues" evidence="1">
    <location>
        <begin position="87"/>
        <end position="111"/>
    </location>
</feature>
<feature type="compositionally biased region" description="Polar residues" evidence="1">
    <location>
        <begin position="55"/>
        <end position="64"/>
    </location>
</feature>
<dbReference type="GeneID" id="93649234"/>
<feature type="region of interest" description="Disordered" evidence="1">
    <location>
        <begin position="1"/>
        <end position="125"/>
    </location>
</feature>
<dbReference type="Proteomes" id="UP000669133">
    <property type="component" value="Unassembled WGS sequence"/>
</dbReference>
<name>A0A8H7ZJN7_9ASCO</name>
<feature type="compositionally biased region" description="Basic and acidic residues" evidence="1">
    <location>
        <begin position="34"/>
        <end position="44"/>
    </location>
</feature>
<evidence type="ECO:0000313" key="3">
    <source>
        <dbReference type="Proteomes" id="UP000669133"/>
    </source>
</evidence>
<feature type="region of interest" description="Disordered" evidence="1">
    <location>
        <begin position="136"/>
        <end position="155"/>
    </location>
</feature>
<gene>
    <name evidence="2" type="ORF">I9W82_000605</name>
</gene>
<proteinExistence type="predicted"/>
<organism evidence="2 3">
    <name type="scientific">Candida metapsilosis</name>
    <dbReference type="NCBI Taxonomy" id="273372"/>
    <lineage>
        <taxon>Eukaryota</taxon>
        <taxon>Fungi</taxon>
        <taxon>Dikarya</taxon>
        <taxon>Ascomycota</taxon>
        <taxon>Saccharomycotina</taxon>
        <taxon>Pichiomycetes</taxon>
        <taxon>Debaryomycetaceae</taxon>
        <taxon>Candida/Lodderomyces clade</taxon>
        <taxon>Candida</taxon>
    </lineage>
</organism>
<keyword evidence="3" id="KW-1185">Reference proteome</keyword>
<protein>
    <submittedName>
        <fullName evidence="2">Uncharacterized protein</fullName>
    </submittedName>
</protein>
<dbReference type="EMBL" id="JAEOAQ010000001">
    <property type="protein sequence ID" value="KAG5421514.1"/>
    <property type="molecule type" value="Genomic_DNA"/>
</dbReference>
<comment type="caution">
    <text evidence="2">The sequence shown here is derived from an EMBL/GenBank/DDBJ whole genome shotgun (WGS) entry which is preliminary data.</text>
</comment>
<evidence type="ECO:0000313" key="2">
    <source>
        <dbReference type="EMBL" id="KAG5421514.1"/>
    </source>
</evidence>
<sequence length="775" mass="89118">MQSPTTNGLAPVGIPHTPTHYEESDSDSDLSLSDYKDHLIEQHQSKMPHLRKNELSISTLSSPLSDGLDVKRQSGLSHNGEVDGQKTPLTNDLTNIESVSSDANLSRSTGSVRRKPPPNLTKPEDEEIGTNKIVTNEPKVDSSTPTATHGKSGKWKRFSTGKINDFGKMMSSLKRSTSMKAVEVSETEDHTYRKPPDSDPVLQAPTFESPSYSTAGETKEMPFWKYHILRFGKDLYLTTNPGTKYVHCRNGPSFYVEVVIDQNSDSKGEEYTLVFKDPGNLSQDPRHCMVISKQRDEKQGYFNLRTPKNTYLADDGTVEKYEDLTMFKSVSFPSLINRRYFPYDSLREENPSCFTNYEIKDLSNRTWNVGSIPRVRTSRFNKVRQSVRNASKEISERSDQEELKLVGKRNVYFHRNYNNEQTGSEQSKISDANMDFPPVLSMFRPNENRTAKRVVQSMKQQQKSRHVSSVHTTSDDFDSTQNDTKSFYNGSDGLYYSQDNRDDRPDENKSGWITIYEDAEMFKGLENRGMFDVVLGMTLALEYQLNVKLWRGTYHLLYCNDNKLIYDLNLNDTIPWTKPIEFHRLGVDKGDFVLARRKSFALRSFPIFLPNTLVGSLNFGDSSTTFQTYNHTYTQLRSVPLIAANMLQNWCEVSYKLDVIYHVPVLTTPGIDSKYYSFGFFDSTRRQNDWNKYILMSEQYDYKQDPRILLRKGLDTILDQVERSIEGHKVLKLKIRQTKSVQKATKLWWSLIMLSKVVSEDIFNKLVIKIDQLLQ</sequence>
<feature type="compositionally biased region" description="Basic and acidic residues" evidence="1">
    <location>
        <begin position="499"/>
        <end position="508"/>
    </location>
</feature>
<feature type="region of interest" description="Disordered" evidence="1">
    <location>
        <begin position="443"/>
        <end position="508"/>
    </location>
</feature>
<feature type="compositionally biased region" description="Basic and acidic residues" evidence="1">
    <location>
        <begin position="187"/>
        <end position="197"/>
    </location>
</feature>
<accession>A0A8H7ZJN7</accession>
<dbReference type="AlphaFoldDB" id="A0A8H7ZJN7"/>
<evidence type="ECO:0000256" key="1">
    <source>
        <dbReference type="SAM" id="MobiDB-lite"/>
    </source>
</evidence>
<feature type="region of interest" description="Disordered" evidence="1">
    <location>
        <begin position="185"/>
        <end position="204"/>
    </location>
</feature>
<dbReference type="OrthoDB" id="4087488at2759"/>